<gene>
    <name evidence="17" type="ORF">BLA29_007058</name>
</gene>
<dbReference type="EMBL" id="MUJZ01025027">
    <property type="protein sequence ID" value="OTF79067.1"/>
    <property type="molecule type" value="Genomic_DNA"/>
</dbReference>
<comment type="cofactor">
    <cofactor evidence="1">
        <name>Ca(2+)</name>
        <dbReference type="ChEBI" id="CHEBI:29108"/>
    </cofactor>
</comment>
<evidence type="ECO:0000256" key="15">
    <source>
        <dbReference type="SAM" id="MobiDB-lite"/>
    </source>
</evidence>
<evidence type="ECO:0000256" key="8">
    <source>
        <dbReference type="ARBA" id="ARBA00022837"/>
    </source>
</evidence>
<dbReference type="SUPFAM" id="SSF53474">
    <property type="entry name" value="alpha/beta-Hydrolases"/>
    <property type="match status" value="1"/>
</dbReference>
<keyword evidence="5" id="KW-0812">Transmembrane</keyword>
<evidence type="ECO:0000256" key="1">
    <source>
        <dbReference type="ARBA" id="ARBA00001913"/>
    </source>
</evidence>
<comment type="catalytic activity">
    <reaction evidence="13">
        <text>a 1,2-diacyl-sn-glycerol + H2O = a 2-acylglycerol + a fatty acid + H(+)</text>
        <dbReference type="Rhea" id="RHEA:33275"/>
        <dbReference type="ChEBI" id="CHEBI:15377"/>
        <dbReference type="ChEBI" id="CHEBI:15378"/>
        <dbReference type="ChEBI" id="CHEBI:17389"/>
        <dbReference type="ChEBI" id="CHEBI:17815"/>
        <dbReference type="ChEBI" id="CHEBI:28868"/>
        <dbReference type="EC" id="3.1.1.116"/>
    </reaction>
    <physiologicalReaction direction="left-to-right" evidence="13">
        <dbReference type="Rhea" id="RHEA:33276"/>
    </physiologicalReaction>
</comment>
<organism evidence="17 18">
    <name type="scientific">Euroglyphus maynei</name>
    <name type="common">Mayne's house dust mite</name>
    <dbReference type="NCBI Taxonomy" id="6958"/>
    <lineage>
        <taxon>Eukaryota</taxon>
        <taxon>Metazoa</taxon>
        <taxon>Ecdysozoa</taxon>
        <taxon>Arthropoda</taxon>
        <taxon>Chelicerata</taxon>
        <taxon>Arachnida</taxon>
        <taxon>Acari</taxon>
        <taxon>Acariformes</taxon>
        <taxon>Sarcoptiformes</taxon>
        <taxon>Astigmata</taxon>
        <taxon>Psoroptidia</taxon>
        <taxon>Analgoidea</taxon>
        <taxon>Pyroglyphidae</taxon>
        <taxon>Pyroglyphinae</taxon>
        <taxon>Euroglyphus</taxon>
    </lineage>
</organism>
<dbReference type="InterPro" id="IPR029058">
    <property type="entry name" value="AB_hydrolase_fold"/>
</dbReference>
<keyword evidence="18" id="KW-1185">Reference proteome</keyword>
<feature type="region of interest" description="Disordered" evidence="15">
    <location>
        <begin position="177"/>
        <end position="201"/>
    </location>
</feature>
<evidence type="ECO:0000256" key="11">
    <source>
        <dbReference type="ARBA" id="ARBA00023098"/>
    </source>
</evidence>
<dbReference type="Gene3D" id="3.40.50.1820">
    <property type="entry name" value="alpha/beta hydrolase"/>
    <property type="match status" value="1"/>
</dbReference>
<evidence type="ECO:0000256" key="10">
    <source>
        <dbReference type="ARBA" id="ARBA00022989"/>
    </source>
</evidence>
<keyword evidence="12" id="KW-0472">Membrane</keyword>
<dbReference type="CDD" id="cd00519">
    <property type="entry name" value="Lipase_3"/>
    <property type="match status" value="1"/>
</dbReference>
<evidence type="ECO:0000256" key="5">
    <source>
        <dbReference type="ARBA" id="ARBA00022692"/>
    </source>
</evidence>
<keyword evidence="7" id="KW-0378">Hydrolase</keyword>
<evidence type="ECO:0000256" key="9">
    <source>
        <dbReference type="ARBA" id="ARBA00022963"/>
    </source>
</evidence>
<keyword evidence="10" id="KW-1133">Transmembrane helix</keyword>
<evidence type="ECO:0000256" key="6">
    <source>
        <dbReference type="ARBA" id="ARBA00022723"/>
    </source>
</evidence>
<evidence type="ECO:0000256" key="14">
    <source>
        <dbReference type="ARBA" id="ARBA00026104"/>
    </source>
</evidence>
<dbReference type="Pfam" id="PF01764">
    <property type="entry name" value="Lipase_3"/>
    <property type="match status" value="1"/>
</dbReference>
<evidence type="ECO:0000313" key="18">
    <source>
        <dbReference type="Proteomes" id="UP000194236"/>
    </source>
</evidence>
<comment type="caution">
    <text evidence="17">The sequence shown here is derived from an EMBL/GenBank/DDBJ whole genome shotgun (WGS) entry which is preliminary data.</text>
</comment>
<dbReference type="GO" id="GO:0005886">
    <property type="term" value="C:plasma membrane"/>
    <property type="evidence" value="ECO:0007669"/>
    <property type="project" value="UniProtKB-SubCell"/>
</dbReference>
<keyword evidence="8" id="KW-0106">Calcium</keyword>
<dbReference type="GO" id="GO:0019369">
    <property type="term" value="P:arachidonate metabolic process"/>
    <property type="evidence" value="ECO:0007669"/>
    <property type="project" value="TreeGrafter"/>
</dbReference>
<keyword evidence="11" id="KW-0443">Lipid metabolism</keyword>
<dbReference type="InterPro" id="IPR002921">
    <property type="entry name" value="Fungal_lipase-type"/>
</dbReference>
<name>A0A1Y3BFW6_EURMA</name>
<feature type="domain" description="Fungal lipase-type" evidence="16">
    <location>
        <begin position="14"/>
        <end position="120"/>
    </location>
</feature>
<evidence type="ECO:0000313" key="17">
    <source>
        <dbReference type="EMBL" id="OTF79067.1"/>
    </source>
</evidence>
<dbReference type="AlphaFoldDB" id="A0A1Y3BFW6"/>
<keyword evidence="4" id="KW-0597">Phosphoprotein</keyword>
<reference evidence="17 18" key="1">
    <citation type="submission" date="2017-03" db="EMBL/GenBank/DDBJ databases">
        <title>Genome Survey of Euroglyphus maynei.</title>
        <authorList>
            <person name="Arlian L.G."/>
            <person name="Morgan M.S."/>
            <person name="Rider S.D."/>
        </authorList>
    </citation>
    <scope>NUCLEOTIDE SEQUENCE [LARGE SCALE GENOMIC DNA]</scope>
    <source>
        <strain evidence="17">Arlian Lab</strain>
        <tissue evidence="17">Whole body</tissue>
    </source>
</reference>
<feature type="compositionally biased region" description="Polar residues" evidence="15">
    <location>
        <begin position="180"/>
        <end position="196"/>
    </location>
</feature>
<dbReference type="Proteomes" id="UP000194236">
    <property type="component" value="Unassembled WGS sequence"/>
</dbReference>
<evidence type="ECO:0000256" key="12">
    <source>
        <dbReference type="ARBA" id="ARBA00023136"/>
    </source>
</evidence>
<evidence type="ECO:0000256" key="3">
    <source>
        <dbReference type="ARBA" id="ARBA00022475"/>
    </source>
</evidence>
<dbReference type="GO" id="GO:0046872">
    <property type="term" value="F:metal ion binding"/>
    <property type="evidence" value="ECO:0007669"/>
    <property type="project" value="UniProtKB-KW"/>
</dbReference>
<protein>
    <recommendedName>
        <fullName evidence="14">sn-1-specific diacylglycerol lipase</fullName>
        <ecNumber evidence="14">3.1.1.116</ecNumber>
    </recommendedName>
</protein>
<dbReference type="EC" id="3.1.1.116" evidence="14"/>
<evidence type="ECO:0000256" key="2">
    <source>
        <dbReference type="ARBA" id="ARBA00004651"/>
    </source>
</evidence>
<dbReference type="PANTHER" id="PTHR45792:SF8">
    <property type="entry name" value="DIACYLGLYCEROL LIPASE-ALPHA"/>
    <property type="match status" value="1"/>
</dbReference>
<evidence type="ECO:0000256" key="13">
    <source>
        <dbReference type="ARBA" id="ARBA00024531"/>
    </source>
</evidence>
<dbReference type="GO" id="GO:0046340">
    <property type="term" value="P:diacylglycerol catabolic process"/>
    <property type="evidence" value="ECO:0007669"/>
    <property type="project" value="TreeGrafter"/>
</dbReference>
<evidence type="ECO:0000256" key="4">
    <source>
        <dbReference type="ARBA" id="ARBA00022553"/>
    </source>
</evidence>
<keyword evidence="6" id="KW-0479">Metal-binding</keyword>
<dbReference type="GO" id="GO:0016298">
    <property type="term" value="F:lipase activity"/>
    <property type="evidence" value="ECO:0007669"/>
    <property type="project" value="TreeGrafter"/>
</dbReference>
<proteinExistence type="predicted"/>
<dbReference type="PANTHER" id="PTHR45792">
    <property type="entry name" value="DIACYLGLYCEROL LIPASE HOMOLOG-RELATED"/>
    <property type="match status" value="1"/>
</dbReference>
<dbReference type="OrthoDB" id="438440at2759"/>
<evidence type="ECO:0000259" key="16">
    <source>
        <dbReference type="Pfam" id="PF01764"/>
    </source>
</evidence>
<accession>A0A1Y3BFW6</accession>
<sequence>MLPLTPSRENWYGHKGMVSAAAYIRSRLIEKHIIEIANEELKIRNLATKSHHQYPIIIVGHSLGAGTAAILAILLKEIYTNVICFAFAPPGGLLSPELAEYTKDFVISIVLGKDIIPRLGLHQMERLRFDLIKAIKYCDMSKWPIIFKSFHIGKHDINHDEYVKKFKIKSENDAAIGTCKPNNSSNGNISPTTNHKQQPHQHLCPKEPIQENISTHPNDENIQLTVHTPLYPPGSIIHLVKAHPNKSE</sequence>
<comment type="subcellular location">
    <subcellularLocation>
        <location evidence="2">Cell membrane</location>
        <topology evidence="2">Multi-pass membrane protein</topology>
    </subcellularLocation>
</comment>
<keyword evidence="9" id="KW-0442">Lipid degradation</keyword>
<evidence type="ECO:0000256" key="7">
    <source>
        <dbReference type="ARBA" id="ARBA00022801"/>
    </source>
</evidence>
<dbReference type="InterPro" id="IPR052214">
    <property type="entry name" value="DAG_Lipase-Related"/>
</dbReference>
<keyword evidence="3" id="KW-1003">Cell membrane</keyword>